<gene>
    <name evidence="3" type="ORF">ACFFF8_08060</name>
</gene>
<reference evidence="3 4" key="1">
    <citation type="submission" date="2024-09" db="EMBL/GenBank/DDBJ databases">
        <authorList>
            <person name="Sun Q."/>
            <person name="Mori K."/>
        </authorList>
    </citation>
    <scope>NUCLEOTIDE SEQUENCE [LARGE SCALE GENOMIC DNA]</scope>
    <source>
        <strain evidence="3 4">CICC 11035S</strain>
    </source>
</reference>
<feature type="domain" description="DUF2147" evidence="2">
    <location>
        <begin position="50"/>
        <end position="154"/>
    </location>
</feature>
<feature type="chain" id="PRO_5045769584" evidence="1">
    <location>
        <begin position="30"/>
        <end position="156"/>
    </location>
</feature>
<dbReference type="PANTHER" id="PTHR36919">
    <property type="entry name" value="BLR1215 PROTEIN"/>
    <property type="match status" value="1"/>
</dbReference>
<feature type="signal peptide" evidence="1">
    <location>
        <begin position="1"/>
        <end position="29"/>
    </location>
</feature>
<evidence type="ECO:0000259" key="2">
    <source>
        <dbReference type="Pfam" id="PF09917"/>
    </source>
</evidence>
<accession>A0ABV6S5N0</accession>
<dbReference type="InterPro" id="IPR019223">
    <property type="entry name" value="DUF2147"/>
</dbReference>
<comment type="caution">
    <text evidence="3">The sequence shown here is derived from an EMBL/GenBank/DDBJ whole genome shotgun (WGS) entry which is preliminary data.</text>
</comment>
<evidence type="ECO:0000256" key="1">
    <source>
        <dbReference type="SAM" id="SignalP"/>
    </source>
</evidence>
<dbReference type="Pfam" id="PF09917">
    <property type="entry name" value="DUF2147"/>
    <property type="match status" value="1"/>
</dbReference>
<dbReference type="Proteomes" id="UP001589858">
    <property type="component" value="Unassembled WGS sequence"/>
</dbReference>
<evidence type="ECO:0000313" key="4">
    <source>
        <dbReference type="Proteomes" id="UP001589858"/>
    </source>
</evidence>
<sequence length="156" mass="16521">MIRRLLTHSRALTLNLSLGLTLGVMGALAAASPADAVPGMAAQHLLNPYGRWLNPAGDVEVSVAPCGTLLCGTVTWVGGQALADAADAGVSHLVGTQLLQGYRRQDAGNWQGQVFVPDMGSTFFSRIHQPDEGHLKISGCILHGLLCKSQVWTRRP</sequence>
<dbReference type="Gene3D" id="2.40.128.520">
    <property type="match status" value="1"/>
</dbReference>
<name>A0ABV6S5N0_9SPHN</name>
<dbReference type="PANTHER" id="PTHR36919:SF2">
    <property type="entry name" value="BLL6627 PROTEIN"/>
    <property type="match status" value="1"/>
</dbReference>
<keyword evidence="1" id="KW-0732">Signal</keyword>
<keyword evidence="4" id="KW-1185">Reference proteome</keyword>
<dbReference type="RefSeq" id="WP_267219409.1">
    <property type="nucleotide sequence ID" value="NZ_JAPCWC010000004.1"/>
</dbReference>
<organism evidence="3 4">
    <name type="scientific">Novosphingobium clariflavum</name>
    <dbReference type="NCBI Taxonomy" id="2029884"/>
    <lineage>
        <taxon>Bacteria</taxon>
        <taxon>Pseudomonadati</taxon>
        <taxon>Pseudomonadota</taxon>
        <taxon>Alphaproteobacteria</taxon>
        <taxon>Sphingomonadales</taxon>
        <taxon>Sphingomonadaceae</taxon>
        <taxon>Novosphingobium</taxon>
    </lineage>
</organism>
<protein>
    <submittedName>
        <fullName evidence="3">DUF2147 domain-containing protein</fullName>
    </submittedName>
</protein>
<evidence type="ECO:0000313" key="3">
    <source>
        <dbReference type="EMBL" id="MFC0684547.1"/>
    </source>
</evidence>
<dbReference type="EMBL" id="JBHLTM010000027">
    <property type="protein sequence ID" value="MFC0684547.1"/>
    <property type="molecule type" value="Genomic_DNA"/>
</dbReference>
<proteinExistence type="predicted"/>